<keyword evidence="4" id="KW-1185">Reference proteome</keyword>
<organism evidence="2">
    <name type="scientific">Capitella teleta</name>
    <name type="common">Polychaete worm</name>
    <dbReference type="NCBI Taxonomy" id="283909"/>
    <lineage>
        <taxon>Eukaryota</taxon>
        <taxon>Metazoa</taxon>
        <taxon>Spiralia</taxon>
        <taxon>Lophotrochozoa</taxon>
        <taxon>Annelida</taxon>
        <taxon>Polychaeta</taxon>
        <taxon>Sedentaria</taxon>
        <taxon>Scolecida</taxon>
        <taxon>Capitellidae</taxon>
        <taxon>Capitella</taxon>
    </lineage>
</organism>
<evidence type="ECO:0000313" key="2">
    <source>
        <dbReference type="EMBL" id="ELT90026.1"/>
    </source>
</evidence>
<name>R7TG50_CAPTE</name>
<evidence type="ECO:0000313" key="4">
    <source>
        <dbReference type="Proteomes" id="UP000014760"/>
    </source>
</evidence>
<reference evidence="2 4" key="2">
    <citation type="journal article" date="2013" name="Nature">
        <title>Insights into bilaterian evolution from three spiralian genomes.</title>
        <authorList>
            <person name="Simakov O."/>
            <person name="Marletaz F."/>
            <person name="Cho S.J."/>
            <person name="Edsinger-Gonzales E."/>
            <person name="Havlak P."/>
            <person name="Hellsten U."/>
            <person name="Kuo D.H."/>
            <person name="Larsson T."/>
            <person name="Lv J."/>
            <person name="Arendt D."/>
            <person name="Savage R."/>
            <person name="Osoegawa K."/>
            <person name="de Jong P."/>
            <person name="Grimwood J."/>
            <person name="Chapman J.A."/>
            <person name="Shapiro H."/>
            <person name="Aerts A."/>
            <person name="Otillar R.P."/>
            <person name="Terry A.Y."/>
            <person name="Boore J.L."/>
            <person name="Grigoriev I.V."/>
            <person name="Lindberg D.R."/>
            <person name="Seaver E.C."/>
            <person name="Weisblat D.A."/>
            <person name="Putnam N.H."/>
            <person name="Rokhsar D.S."/>
        </authorList>
    </citation>
    <scope>NUCLEOTIDE SEQUENCE</scope>
    <source>
        <strain evidence="2 4">I ESC-2004</strain>
    </source>
</reference>
<reference evidence="3" key="3">
    <citation type="submission" date="2015-06" db="UniProtKB">
        <authorList>
            <consortium name="EnsemblMetazoa"/>
        </authorList>
    </citation>
    <scope>IDENTIFICATION</scope>
</reference>
<keyword evidence="1" id="KW-0812">Transmembrane</keyword>
<evidence type="ECO:0000313" key="3">
    <source>
        <dbReference type="EnsemblMetazoa" id="CapteP206398"/>
    </source>
</evidence>
<dbReference type="EMBL" id="AMQN01003148">
    <property type="status" value="NOT_ANNOTATED_CDS"/>
    <property type="molecule type" value="Genomic_DNA"/>
</dbReference>
<dbReference type="AlphaFoldDB" id="R7TG50"/>
<proteinExistence type="predicted"/>
<feature type="transmembrane region" description="Helical" evidence="1">
    <location>
        <begin position="100"/>
        <end position="124"/>
    </location>
</feature>
<sequence length="152" mass="17024">MFPYPERSHLRRKRSSGDACRYPCRVYEYCDFVSTICRPCEDLCHPAYGTMEDCHDLCSAFMHPTQESRTTTSNDDLISVAARNMSATLKHKKHDIVQQMFVPIVVIGGCFLAIILVLGAVFGVRYGLNRRRMVTGTQSIDAGGGDIELEAI</sequence>
<evidence type="ECO:0000256" key="1">
    <source>
        <dbReference type="SAM" id="Phobius"/>
    </source>
</evidence>
<dbReference type="EMBL" id="KB311062">
    <property type="protein sequence ID" value="ELT90026.1"/>
    <property type="molecule type" value="Genomic_DNA"/>
</dbReference>
<dbReference type="Proteomes" id="UP000014760">
    <property type="component" value="Unassembled WGS sequence"/>
</dbReference>
<keyword evidence="1" id="KW-1133">Transmembrane helix</keyword>
<protein>
    <submittedName>
        <fullName evidence="2 3">Uncharacterized protein</fullName>
    </submittedName>
</protein>
<gene>
    <name evidence="2" type="ORF">CAPTEDRAFT_206398</name>
</gene>
<keyword evidence="1" id="KW-0472">Membrane</keyword>
<accession>R7TG50</accession>
<dbReference type="HOGENOM" id="CLU_1724072_0_0_1"/>
<reference evidence="4" key="1">
    <citation type="submission" date="2012-12" db="EMBL/GenBank/DDBJ databases">
        <authorList>
            <person name="Hellsten U."/>
            <person name="Grimwood J."/>
            <person name="Chapman J.A."/>
            <person name="Shapiro H."/>
            <person name="Aerts A."/>
            <person name="Otillar R.P."/>
            <person name="Terry A.Y."/>
            <person name="Boore J.L."/>
            <person name="Simakov O."/>
            <person name="Marletaz F."/>
            <person name="Cho S.-J."/>
            <person name="Edsinger-Gonzales E."/>
            <person name="Havlak P."/>
            <person name="Kuo D.-H."/>
            <person name="Larsson T."/>
            <person name="Lv J."/>
            <person name="Arendt D."/>
            <person name="Savage R."/>
            <person name="Osoegawa K."/>
            <person name="de Jong P."/>
            <person name="Lindberg D.R."/>
            <person name="Seaver E.C."/>
            <person name="Weisblat D.A."/>
            <person name="Putnam N.H."/>
            <person name="Grigoriev I.V."/>
            <person name="Rokhsar D.S."/>
        </authorList>
    </citation>
    <scope>NUCLEOTIDE SEQUENCE</scope>
    <source>
        <strain evidence="4">I ESC-2004</strain>
    </source>
</reference>
<dbReference type="EnsemblMetazoa" id="CapteT206398">
    <property type="protein sequence ID" value="CapteP206398"/>
    <property type="gene ID" value="CapteG206398"/>
</dbReference>